<accession>H1YF12</accession>
<dbReference type="OrthoDB" id="666719at2"/>
<protein>
    <recommendedName>
        <fullName evidence="3">Outer membrane protein beta-barrel domain-containing protein</fullName>
    </recommendedName>
</protein>
<dbReference type="HOGENOM" id="CLU_090649_0_0_10"/>
<dbReference type="RefSeq" id="WP_008504951.1">
    <property type="nucleotide sequence ID" value="NZ_CM001403.1"/>
</dbReference>
<dbReference type="AlphaFoldDB" id="H1YF12"/>
<dbReference type="STRING" id="714943.Mucpa_1096"/>
<proteinExistence type="predicted"/>
<dbReference type="Proteomes" id="UP000002774">
    <property type="component" value="Chromosome"/>
</dbReference>
<name>H1YF12_9SPHI</name>
<feature type="signal peptide" evidence="2">
    <location>
        <begin position="1"/>
        <end position="19"/>
    </location>
</feature>
<feature type="domain" description="Outer membrane protein beta-barrel" evidence="3">
    <location>
        <begin position="122"/>
        <end position="255"/>
    </location>
</feature>
<evidence type="ECO:0000313" key="4">
    <source>
        <dbReference type="EMBL" id="EHQ25265.1"/>
    </source>
</evidence>
<sequence>MKRIVITAILCGMMGGVYAQQVKTDSVKTTADTVMTKKKHFRIRIGTPRKADTTSVSNQKQVEHHDAKPQKTSGFSFGLTFSNLHLGFATLLDNGSFTLSPKNDFLSYRQFKTSNVGFDLLKFGYRFNDNFKVSLAAGFDWTHIRLTKNITMLGDGPALAYRTDNITYSKNRFSSNYLVLPLSFDLRTKEDRDGKRFHFIFGPEAGFLIDGMVKQISEEHGKQKDFNDFHFTRFEYGGFARIGYGDVAIYTKYYFNDMFENSPDQKGLKSFSFGLTVGF</sequence>
<evidence type="ECO:0000259" key="3">
    <source>
        <dbReference type="Pfam" id="PF13568"/>
    </source>
</evidence>
<feature type="chain" id="PRO_5003557292" description="Outer membrane protein beta-barrel domain-containing protein" evidence="2">
    <location>
        <begin position="20"/>
        <end position="279"/>
    </location>
</feature>
<dbReference type="EMBL" id="CM001403">
    <property type="protein sequence ID" value="EHQ25265.1"/>
    <property type="molecule type" value="Genomic_DNA"/>
</dbReference>
<dbReference type="InterPro" id="IPR025665">
    <property type="entry name" value="Beta-barrel_OMP_2"/>
</dbReference>
<reference evidence="4" key="1">
    <citation type="submission" date="2011-09" db="EMBL/GenBank/DDBJ databases">
        <title>The permanent draft genome of Mucilaginibacter paludis DSM 18603.</title>
        <authorList>
            <consortium name="US DOE Joint Genome Institute (JGI-PGF)"/>
            <person name="Lucas S."/>
            <person name="Han J."/>
            <person name="Lapidus A."/>
            <person name="Bruce D."/>
            <person name="Goodwin L."/>
            <person name="Pitluck S."/>
            <person name="Peters L."/>
            <person name="Kyrpides N."/>
            <person name="Mavromatis K."/>
            <person name="Ivanova N."/>
            <person name="Mikhailova N."/>
            <person name="Held B."/>
            <person name="Detter J.C."/>
            <person name="Tapia R."/>
            <person name="Han C."/>
            <person name="Land M."/>
            <person name="Hauser L."/>
            <person name="Markowitz V."/>
            <person name="Cheng J.-F."/>
            <person name="Hugenholtz P."/>
            <person name="Woyke T."/>
            <person name="Wu D."/>
            <person name="Tindall B."/>
            <person name="Brambilla E."/>
            <person name="Klenk H.-P."/>
            <person name="Eisen J.A."/>
        </authorList>
    </citation>
    <scope>NUCLEOTIDE SEQUENCE [LARGE SCALE GENOMIC DNA]</scope>
    <source>
        <strain evidence="4">DSM 18603</strain>
    </source>
</reference>
<organism evidence="4 5">
    <name type="scientific">Mucilaginibacter paludis DSM 18603</name>
    <dbReference type="NCBI Taxonomy" id="714943"/>
    <lineage>
        <taxon>Bacteria</taxon>
        <taxon>Pseudomonadati</taxon>
        <taxon>Bacteroidota</taxon>
        <taxon>Sphingobacteriia</taxon>
        <taxon>Sphingobacteriales</taxon>
        <taxon>Sphingobacteriaceae</taxon>
        <taxon>Mucilaginibacter</taxon>
    </lineage>
</organism>
<gene>
    <name evidence="4" type="ORF">Mucpa_1096</name>
</gene>
<dbReference type="Pfam" id="PF13568">
    <property type="entry name" value="OMP_b-brl_2"/>
    <property type="match status" value="1"/>
</dbReference>
<evidence type="ECO:0000256" key="2">
    <source>
        <dbReference type="SAM" id="SignalP"/>
    </source>
</evidence>
<dbReference type="eggNOG" id="ENOG502ZCMH">
    <property type="taxonomic scope" value="Bacteria"/>
</dbReference>
<keyword evidence="5" id="KW-1185">Reference proteome</keyword>
<evidence type="ECO:0000313" key="5">
    <source>
        <dbReference type="Proteomes" id="UP000002774"/>
    </source>
</evidence>
<feature type="region of interest" description="Disordered" evidence="1">
    <location>
        <begin position="49"/>
        <end position="69"/>
    </location>
</feature>
<keyword evidence="2" id="KW-0732">Signal</keyword>
<evidence type="ECO:0000256" key="1">
    <source>
        <dbReference type="SAM" id="MobiDB-lite"/>
    </source>
</evidence>